<accession>A0ABV5M2P1</accession>
<protein>
    <recommendedName>
        <fullName evidence="5">MFS transporter</fullName>
    </recommendedName>
</protein>
<evidence type="ECO:0008006" key="5">
    <source>
        <dbReference type="Google" id="ProtNLM"/>
    </source>
</evidence>
<feature type="region of interest" description="Disordered" evidence="1">
    <location>
        <begin position="80"/>
        <end position="101"/>
    </location>
</feature>
<feature type="transmembrane region" description="Helical" evidence="2">
    <location>
        <begin position="56"/>
        <end position="75"/>
    </location>
</feature>
<sequence length="101" mass="10359">MSTQPTQLARPLLPGGRSGRLLTASNLVFTLGSGMYLTAGVLYFTEAARLPAGQVGFGLAGLVPLVLGIVVGHLASPGRRYHSPSGTPLAGPAPLHASWKL</sequence>
<name>A0ABV5M2P1_9ACTN</name>
<evidence type="ECO:0000256" key="2">
    <source>
        <dbReference type="SAM" id="Phobius"/>
    </source>
</evidence>
<reference evidence="3 4" key="1">
    <citation type="submission" date="2024-09" db="EMBL/GenBank/DDBJ databases">
        <authorList>
            <person name="Sun Q."/>
            <person name="Mori K."/>
        </authorList>
    </citation>
    <scope>NUCLEOTIDE SEQUENCE [LARGE SCALE GENOMIC DNA]</scope>
    <source>
        <strain evidence="3 4">JCM 3307</strain>
    </source>
</reference>
<evidence type="ECO:0000256" key="1">
    <source>
        <dbReference type="SAM" id="MobiDB-lite"/>
    </source>
</evidence>
<proteinExistence type="predicted"/>
<comment type="caution">
    <text evidence="3">The sequence shown here is derived from an EMBL/GenBank/DDBJ whole genome shotgun (WGS) entry which is preliminary data.</text>
</comment>
<keyword evidence="2" id="KW-0472">Membrane</keyword>
<keyword evidence="2" id="KW-0812">Transmembrane</keyword>
<keyword evidence="2" id="KW-1133">Transmembrane helix</keyword>
<evidence type="ECO:0000313" key="3">
    <source>
        <dbReference type="EMBL" id="MFB9443013.1"/>
    </source>
</evidence>
<dbReference type="Proteomes" id="UP001589608">
    <property type="component" value="Unassembled WGS sequence"/>
</dbReference>
<evidence type="ECO:0000313" key="4">
    <source>
        <dbReference type="Proteomes" id="UP001589608"/>
    </source>
</evidence>
<dbReference type="RefSeq" id="WP_223099480.1">
    <property type="nucleotide sequence ID" value="NZ_CP061913.1"/>
</dbReference>
<organism evidence="3 4">
    <name type="scientific">Dactylosporangium vinaceum</name>
    <dbReference type="NCBI Taxonomy" id="53362"/>
    <lineage>
        <taxon>Bacteria</taxon>
        <taxon>Bacillati</taxon>
        <taxon>Actinomycetota</taxon>
        <taxon>Actinomycetes</taxon>
        <taxon>Micromonosporales</taxon>
        <taxon>Micromonosporaceae</taxon>
        <taxon>Dactylosporangium</taxon>
    </lineage>
</organism>
<dbReference type="EMBL" id="JBHMCA010000019">
    <property type="protein sequence ID" value="MFB9443013.1"/>
    <property type="molecule type" value="Genomic_DNA"/>
</dbReference>
<gene>
    <name evidence="3" type="ORF">ACFFTR_07955</name>
</gene>
<feature type="transmembrane region" description="Helical" evidence="2">
    <location>
        <begin position="21"/>
        <end position="44"/>
    </location>
</feature>
<keyword evidence="4" id="KW-1185">Reference proteome</keyword>